<evidence type="ECO:0000313" key="2">
    <source>
        <dbReference type="Proteomes" id="UP000507962"/>
    </source>
</evidence>
<dbReference type="AlphaFoldDB" id="A0A4U8YIP9"/>
<keyword evidence="2" id="KW-1185">Reference proteome</keyword>
<organism evidence="1 2">
    <name type="scientific">Desulfoluna butyratoxydans</name>
    <dbReference type="NCBI Taxonomy" id="231438"/>
    <lineage>
        <taxon>Bacteria</taxon>
        <taxon>Pseudomonadati</taxon>
        <taxon>Thermodesulfobacteriota</taxon>
        <taxon>Desulfobacteria</taxon>
        <taxon>Desulfobacterales</taxon>
        <taxon>Desulfolunaceae</taxon>
        <taxon>Desulfoluna</taxon>
    </lineage>
</organism>
<sequence>MTQPCELFPPNPDVPTKPFLNVLFVTVDKTFIPS</sequence>
<evidence type="ECO:0000313" key="1">
    <source>
        <dbReference type="EMBL" id="VFQ42849.1"/>
    </source>
</evidence>
<protein>
    <submittedName>
        <fullName evidence="1">Uncharacterized protein</fullName>
    </submittedName>
</protein>
<proteinExistence type="predicted"/>
<dbReference type="EMBL" id="CAADHO010000001">
    <property type="protein sequence ID" value="VFQ42849.1"/>
    <property type="molecule type" value="Genomic_DNA"/>
</dbReference>
<reference evidence="1 2" key="1">
    <citation type="submission" date="2019-03" db="EMBL/GenBank/DDBJ databases">
        <authorList>
            <person name="Nijsse B."/>
        </authorList>
    </citation>
    <scope>NUCLEOTIDE SEQUENCE [LARGE SCALE GENOMIC DNA]</scope>
    <source>
        <strain evidence="1">Desulfoluna butyratoxydans MSL71</strain>
    </source>
</reference>
<name>A0A4U8YIP9_9BACT</name>
<gene>
    <name evidence="1" type="ORF">MSL71_4700</name>
</gene>
<dbReference type="Proteomes" id="UP000507962">
    <property type="component" value="Unassembled WGS sequence"/>
</dbReference>
<accession>A0A4U8YIP9</accession>